<evidence type="ECO:0000256" key="6">
    <source>
        <dbReference type="SAM" id="Phobius"/>
    </source>
</evidence>
<proteinExistence type="predicted"/>
<evidence type="ECO:0000256" key="4">
    <source>
        <dbReference type="ARBA" id="ARBA00024056"/>
    </source>
</evidence>
<comment type="cofactor">
    <cofactor evidence="1">
        <name>Co(2+)</name>
        <dbReference type="ChEBI" id="CHEBI:48828"/>
    </cofactor>
</comment>
<keyword evidence="2" id="KW-0624">Polysaccharide degradation</keyword>
<evidence type="ECO:0000256" key="5">
    <source>
        <dbReference type="ARBA" id="ARBA00048494"/>
    </source>
</evidence>
<dbReference type="GO" id="GO:0005975">
    <property type="term" value="P:carbohydrate metabolic process"/>
    <property type="evidence" value="ECO:0007669"/>
    <property type="project" value="InterPro"/>
</dbReference>
<gene>
    <name evidence="8" type="ORF">EYC80_005678</name>
</gene>
<dbReference type="GO" id="GO:0004099">
    <property type="term" value="F:chitin deacetylase activity"/>
    <property type="evidence" value="ECO:0007669"/>
    <property type="project" value="UniProtKB-EC"/>
</dbReference>
<evidence type="ECO:0000259" key="7">
    <source>
        <dbReference type="PROSITE" id="PS51677"/>
    </source>
</evidence>
<dbReference type="SUPFAM" id="SSF88713">
    <property type="entry name" value="Glycoside hydrolase/deacetylase"/>
    <property type="match status" value="1"/>
</dbReference>
<protein>
    <recommendedName>
        <fullName evidence="4">chitin deacetylase</fullName>
        <ecNumber evidence="4">3.5.1.41</ecNumber>
    </recommendedName>
</protein>
<evidence type="ECO:0000256" key="3">
    <source>
        <dbReference type="ARBA" id="ARBA00023285"/>
    </source>
</evidence>
<organism evidence="8 9">
    <name type="scientific">Monilinia laxa</name>
    <name type="common">Brown rot fungus</name>
    <name type="synonym">Sclerotinia laxa</name>
    <dbReference type="NCBI Taxonomy" id="61186"/>
    <lineage>
        <taxon>Eukaryota</taxon>
        <taxon>Fungi</taxon>
        <taxon>Dikarya</taxon>
        <taxon>Ascomycota</taxon>
        <taxon>Pezizomycotina</taxon>
        <taxon>Leotiomycetes</taxon>
        <taxon>Helotiales</taxon>
        <taxon>Sclerotiniaceae</taxon>
        <taxon>Monilinia</taxon>
    </lineage>
</organism>
<dbReference type="EMBL" id="VIGI01000003">
    <property type="protein sequence ID" value="KAB8302234.1"/>
    <property type="molecule type" value="Genomic_DNA"/>
</dbReference>
<feature type="domain" description="NodB homology" evidence="7">
    <location>
        <begin position="106"/>
        <end position="287"/>
    </location>
</feature>
<evidence type="ECO:0000256" key="2">
    <source>
        <dbReference type="ARBA" id="ARBA00023024"/>
    </source>
</evidence>
<accession>A0A5N6KES6</accession>
<keyword evidence="9" id="KW-1185">Reference proteome</keyword>
<dbReference type="InterPro" id="IPR002509">
    <property type="entry name" value="NODB_dom"/>
</dbReference>
<keyword evidence="6" id="KW-0472">Membrane</keyword>
<comment type="catalytic activity">
    <reaction evidence="5">
        <text>[(1-&gt;4)-N-acetyl-beta-D-glucosaminyl](n) + n H2O = chitosan + n acetate</text>
        <dbReference type="Rhea" id="RHEA:10464"/>
        <dbReference type="Rhea" id="RHEA-COMP:9593"/>
        <dbReference type="Rhea" id="RHEA-COMP:9597"/>
        <dbReference type="ChEBI" id="CHEBI:15377"/>
        <dbReference type="ChEBI" id="CHEBI:17029"/>
        <dbReference type="ChEBI" id="CHEBI:30089"/>
        <dbReference type="ChEBI" id="CHEBI:57704"/>
        <dbReference type="EC" id="3.5.1.41"/>
    </reaction>
    <physiologicalReaction direction="left-to-right" evidence="5">
        <dbReference type="Rhea" id="RHEA:10465"/>
    </physiologicalReaction>
</comment>
<evidence type="ECO:0000256" key="1">
    <source>
        <dbReference type="ARBA" id="ARBA00001941"/>
    </source>
</evidence>
<dbReference type="AlphaFoldDB" id="A0A5N6KES6"/>
<keyword evidence="2" id="KW-0119">Carbohydrate metabolism</keyword>
<keyword evidence="6" id="KW-0812">Transmembrane</keyword>
<dbReference type="InterPro" id="IPR050248">
    <property type="entry name" value="Polysacc_deacetylase_ArnD"/>
</dbReference>
<reference evidence="8 9" key="1">
    <citation type="submission" date="2019-06" db="EMBL/GenBank/DDBJ databases">
        <title>Genome Sequence of the Brown Rot Fungal Pathogen Monilinia laxa.</title>
        <authorList>
            <person name="De Miccolis Angelini R.M."/>
            <person name="Landi L."/>
            <person name="Abate D."/>
            <person name="Pollastro S."/>
            <person name="Romanazzi G."/>
            <person name="Faretra F."/>
        </authorList>
    </citation>
    <scope>NUCLEOTIDE SEQUENCE [LARGE SCALE GENOMIC DNA]</scope>
    <source>
        <strain evidence="8 9">Mlax316</strain>
    </source>
</reference>
<comment type="caution">
    <text evidence="8">The sequence shown here is derived from an EMBL/GenBank/DDBJ whole genome shotgun (WGS) entry which is preliminary data.</text>
</comment>
<dbReference type="CDD" id="cd10958">
    <property type="entry name" value="CE4_NodB_like_2"/>
    <property type="match status" value="1"/>
</dbReference>
<keyword evidence="6" id="KW-1133">Transmembrane helix</keyword>
<evidence type="ECO:0000313" key="9">
    <source>
        <dbReference type="Proteomes" id="UP000326757"/>
    </source>
</evidence>
<keyword evidence="2" id="KW-0146">Chitin degradation</keyword>
<dbReference type="PANTHER" id="PTHR10587:SF137">
    <property type="entry name" value="4-DEOXY-4-FORMAMIDO-L-ARABINOSE-PHOSPHOUNDECAPRENOL DEFORMYLASE ARND-RELATED"/>
    <property type="match status" value="1"/>
</dbReference>
<dbReference type="Proteomes" id="UP000326757">
    <property type="component" value="Unassembled WGS sequence"/>
</dbReference>
<name>A0A5N6KES6_MONLA</name>
<dbReference type="GO" id="GO:0009272">
    <property type="term" value="P:fungal-type cell wall biogenesis"/>
    <property type="evidence" value="ECO:0007669"/>
    <property type="project" value="UniProtKB-ARBA"/>
</dbReference>
<keyword evidence="3" id="KW-0170">Cobalt</keyword>
<dbReference type="Pfam" id="PF01522">
    <property type="entry name" value="Polysacc_deac_1"/>
    <property type="match status" value="1"/>
</dbReference>
<feature type="transmembrane region" description="Helical" evidence="6">
    <location>
        <begin position="55"/>
        <end position="78"/>
    </location>
</feature>
<dbReference type="EC" id="3.5.1.41" evidence="4"/>
<dbReference type="PANTHER" id="PTHR10587">
    <property type="entry name" value="GLYCOSYL TRANSFERASE-RELATED"/>
    <property type="match status" value="1"/>
</dbReference>
<dbReference type="PROSITE" id="PS51677">
    <property type="entry name" value="NODB"/>
    <property type="match status" value="1"/>
</dbReference>
<dbReference type="Gene3D" id="3.20.20.370">
    <property type="entry name" value="Glycoside hydrolase/deacetylase"/>
    <property type="match status" value="1"/>
</dbReference>
<dbReference type="GO" id="GO:0006032">
    <property type="term" value="P:chitin catabolic process"/>
    <property type="evidence" value="ECO:0007669"/>
    <property type="project" value="UniProtKB-KW"/>
</dbReference>
<evidence type="ECO:0000313" key="8">
    <source>
        <dbReference type="EMBL" id="KAB8302234.1"/>
    </source>
</evidence>
<dbReference type="InterPro" id="IPR011330">
    <property type="entry name" value="Glyco_hydro/deAcase_b/a-brl"/>
</dbReference>
<sequence length="302" mass="33832">MRLSIGALIRRIQRFGSSSWSTPGQLKHVKIDDEERGVNSYDLPSRKQDRPPFTFMRMIILTLLALLFVVLFLGYIIYKPPKVVINYLQWKYPDVLFHIPLSNAHRVVALTIDDAPSGETARILDLLKIYDAKATFFVIGGQVASHPDIIQRIHDEGHELGNHAWADEPSISLPLSELERQIKEVETLLPANRPITGSKVSPKYFRPGSGFFNGKMLSIARELGYRVALGSIYPHDPQIQNPRANAKHVLSMARPGGIIIMHDRRSYSATQLELILGGLKKRKFRIESLGGLLGVAGLNKAV</sequence>
<dbReference type="OrthoDB" id="407355at2759"/>